<gene>
    <name evidence="2" type="ORF">GCM10009839_58370</name>
</gene>
<accession>A0ABN2UYS8</accession>
<organism evidence="2 3">
    <name type="scientific">Catenulispora yoronensis</name>
    <dbReference type="NCBI Taxonomy" id="450799"/>
    <lineage>
        <taxon>Bacteria</taxon>
        <taxon>Bacillati</taxon>
        <taxon>Actinomycetota</taxon>
        <taxon>Actinomycetes</taxon>
        <taxon>Catenulisporales</taxon>
        <taxon>Catenulisporaceae</taxon>
        <taxon>Catenulispora</taxon>
    </lineage>
</organism>
<protein>
    <recommendedName>
        <fullName evidence="4">Integral membrane protein</fullName>
    </recommendedName>
</protein>
<proteinExistence type="predicted"/>
<dbReference type="Proteomes" id="UP001500751">
    <property type="component" value="Unassembled WGS sequence"/>
</dbReference>
<keyword evidence="3" id="KW-1185">Reference proteome</keyword>
<comment type="caution">
    <text evidence="2">The sequence shown here is derived from an EMBL/GenBank/DDBJ whole genome shotgun (WGS) entry which is preliminary data.</text>
</comment>
<evidence type="ECO:0000313" key="2">
    <source>
        <dbReference type="EMBL" id="GAA2046374.1"/>
    </source>
</evidence>
<dbReference type="EMBL" id="BAAAQN010000041">
    <property type="protein sequence ID" value="GAA2046374.1"/>
    <property type="molecule type" value="Genomic_DNA"/>
</dbReference>
<evidence type="ECO:0000256" key="1">
    <source>
        <dbReference type="SAM" id="MobiDB-lite"/>
    </source>
</evidence>
<evidence type="ECO:0008006" key="4">
    <source>
        <dbReference type="Google" id="ProtNLM"/>
    </source>
</evidence>
<sequence length="248" mass="25211">MTFTSNEFMAKSKGPKRAVIAVFVVAVVATAVGYVLGSGGSAAGQAPGSNDPGAVAPHQSSPVPAVSSTTVASLGPIRLVQGSVLVTGLYTEFPHSTIGAISAADEYITALGSTLDPDRAATVARLAADPSYAGAQNEAATGAQNTRKALGLKATGPVPQGYSVEVSAVSYQLKSESADSAEVLLLAYFTEATPSQGTVAHAAVFPMVMHWAAGDWKFLPMDSTDYSSLAVQPGSAQAASDGWINFTQ</sequence>
<reference evidence="2 3" key="1">
    <citation type="journal article" date="2019" name="Int. J. Syst. Evol. Microbiol.">
        <title>The Global Catalogue of Microorganisms (GCM) 10K type strain sequencing project: providing services to taxonomists for standard genome sequencing and annotation.</title>
        <authorList>
            <consortium name="The Broad Institute Genomics Platform"/>
            <consortium name="The Broad Institute Genome Sequencing Center for Infectious Disease"/>
            <person name="Wu L."/>
            <person name="Ma J."/>
        </authorList>
    </citation>
    <scope>NUCLEOTIDE SEQUENCE [LARGE SCALE GENOMIC DNA]</scope>
    <source>
        <strain evidence="2 3">JCM 16014</strain>
    </source>
</reference>
<name>A0ABN2UYS8_9ACTN</name>
<dbReference type="RefSeq" id="WP_344668877.1">
    <property type="nucleotide sequence ID" value="NZ_BAAAQN010000041.1"/>
</dbReference>
<evidence type="ECO:0000313" key="3">
    <source>
        <dbReference type="Proteomes" id="UP001500751"/>
    </source>
</evidence>
<feature type="region of interest" description="Disordered" evidence="1">
    <location>
        <begin position="43"/>
        <end position="62"/>
    </location>
</feature>